<evidence type="ECO:0000256" key="4">
    <source>
        <dbReference type="ARBA" id="ARBA00022490"/>
    </source>
</evidence>
<dbReference type="PANTHER" id="PTHR21502:SF3">
    <property type="entry name" value="CILIUM ASSEMBLY PROTEIN DZIP1L"/>
    <property type="match status" value="1"/>
</dbReference>
<feature type="compositionally biased region" description="Low complexity" evidence="13">
    <location>
        <begin position="591"/>
        <end position="613"/>
    </location>
</feature>
<evidence type="ECO:0000259" key="14">
    <source>
        <dbReference type="PROSITE" id="PS50157"/>
    </source>
</evidence>
<dbReference type="KEGG" id="mzt:108730007"/>
<dbReference type="PROSITE" id="PS00028">
    <property type="entry name" value="ZINC_FINGER_C2H2_1"/>
    <property type="match status" value="1"/>
</dbReference>
<dbReference type="GO" id="GO:0036064">
    <property type="term" value="C:ciliary basal body"/>
    <property type="evidence" value="ECO:0007669"/>
    <property type="project" value="TreeGrafter"/>
</dbReference>
<dbReference type="GO" id="GO:0005737">
    <property type="term" value="C:cytoplasm"/>
    <property type="evidence" value="ECO:0007669"/>
    <property type="project" value="TreeGrafter"/>
</dbReference>
<dbReference type="PROSITE" id="PS50157">
    <property type="entry name" value="ZINC_FINGER_C2H2_2"/>
    <property type="match status" value="1"/>
</dbReference>
<dbReference type="AlphaFoldDB" id="A0A151WHI1"/>
<evidence type="ECO:0000256" key="13">
    <source>
        <dbReference type="SAM" id="MobiDB-lite"/>
    </source>
</evidence>
<keyword evidence="10" id="KW-0966">Cell projection</keyword>
<comment type="subcellular location">
    <subcellularLocation>
        <location evidence="2">Cytoplasm</location>
        <location evidence="2">Cytoskeleton</location>
        <location evidence="2">Cilium basal body</location>
    </subcellularLocation>
    <subcellularLocation>
        <location evidence="1">Cytoplasm</location>
        <location evidence="1">Cytoskeleton</location>
        <location evidence="1">Microtubule organizing center</location>
        <location evidence="1">Centrosome</location>
        <location evidence="1">Centriole</location>
    </subcellularLocation>
</comment>
<evidence type="ECO:0000256" key="8">
    <source>
        <dbReference type="ARBA" id="ARBA00023054"/>
    </source>
</evidence>
<evidence type="ECO:0000256" key="1">
    <source>
        <dbReference type="ARBA" id="ARBA00004114"/>
    </source>
</evidence>
<evidence type="ECO:0000256" key="10">
    <source>
        <dbReference type="ARBA" id="ARBA00023273"/>
    </source>
</evidence>
<evidence type="ECO:0000256" key="7">
    <source>
        <dbReference type="ARBA" id="ARBA00022833"/>
    </source>
</evidence>
<dbReference type="InterPro" id="IPR032714">
    <property type="entry name" value="DZIP1_N"/>
</dbReference>
<keyword evidence="7" id="KW-0862">Zinc</keyword>
<dbReference type="GO" id="GO:0060271">
    <property type="term" value="P:cilium assembly"/>
    <property type="evidence" value="ECO:0007669"/>
    <property type="project" value="TreeGrafter"/>
</dbReference>
<feature type="coiled-coil region" evidence="12">
    <location>
        <begin position="199"/>
        <end position="233"/>
    </location>
</feature>
<dbReference type="STRING" id="64791.A0A151WHI1"/>
<gene>
    <name evidence="15" type="ORF">ALC60_13696</name>
</gene>
<reference evidence="15 16" key="1">
    <citation type="submission" date="2015-09" db="EMBL/GenBank/DDBJ databases">
        <title>Trachymyrmex zeteki WGS genome.</title>
        <authorList>
            <person name="Nygaard S."/>
            <person name="Hu H."/>
            <person name="Boomsma J."/>
            <person name="Zhang G."/>
        </authorList>
    </citation>
    <scope>NUCLEOTIDE SEQUENCE [LARGE SCALE GENOMIC DNA]</scope>
    <source>
        <strain evidence="15">Tzet28-1</strain>
        <tissue evidence="15">Whole body</tissue>
    </source>
</reference>
<evidence type="ECO:0000256" key="3">
    <source>
        <dbReference type="ARBA" id="ARBA00009131"/>
    </source>
</evidence>
<feature type="coiled-coil region" evidence="12">
    <location>
        <begin position="354"/>
        <end position="420"/>
    </location>
</feature>
<dbReference type="Gene3D" id="3.30.160.60">
    <property type="entry name" value="Classic Zinc Finger"/>
    <property type="match status" value="1"/>
</dbReference>
<dbReference type="OrthoDB" id="515971at2759"/>
<name>A0A151WHI1_9HYME</name>
<evidence type="ECO:0000256" key="12">
    <source>
        <dbReference type="SAM" id="Coils"/>
    </source>
</evidence>
<dbReference type="InterPro" id="IPR013087">
    <property type="entry name" value="Znf_C2H2_type"/>
</dbReference>
<keyword evidence="5" id="KW-0479">Metal-binding</keyword>
<evidence type="ECO:0000256" key="2">
    <source>
        <dbReference type="ARBA" id="ARBA00004120"/>
    </source>
</evidence>
<dbReference type="Pfam" id="PF13815">
    <property type="entry name" value="Dzip-like_N"/>
    <property type="match status" value="1"/>
</dbReference>
<dbReference type="GO" id="GO:0008270">
    <property type="term" value="F:zinc ion binding"/>
    <property type="evidence" value="ECO:0007669"/>
    <property type="project" value="UniProtKB-KW"/>
</dbReference>
<feature type="domain" description="C2H2-type" evidence="14">
    <location>
        <begin position="162"/>
        <end position="186"/>
    </location>
</feature>
<evidence type="ECO:0000256" key="11">
    <source>
        <dbReference type="PROSITE-ProRule" id="PRU00042"/>
    </source>
</evidence>
<accession>A0A151WHI1</accession>
<keyword evidence="8 12" id="KW-0175">Coiled coil</keyword>
<evidence type="ECO:0000256" key="9">
    <source>
        <dbReference type="ARBA" id="ARBA00023212"/>
    </source>
</evidence>
<keyword evidence="4" id="KW-0963">Cytoplasm</keyword>
<keyword evidence="9" id="KW-0206">Cytoskeleton</keyword>
<evidence type="ECO:0000313" key="16">
    <source>
        <dbReference type="Proteomes" id="UP000075809"/>
    </source>
</evidence>
<dbReference type="InterPro" id="IPR058883">
    <property type="entry name" value="DZIP1_dom"/>
</dbReference>
<organism evidence="15 16">
    <name type="scientific">Mycetomoellerius zeteki</name>
    <dbReference type="NCBI Taxonomy" id="64791"/>
    <lineage>
        <taxon>Eukaryota</taxon>
        <taxon>Metazoa</taxon>
        <taxon>Ecdysozoa</taxon>
        <taxon>Arthropoda</taxon>
        <taxon>Hexapoda</taxon>
        <taxon>Insecta</taxon>
        <taxon>Pterygota</taxon>
        <taxon>Neoptera</taxon>
        <taxon>Endopterygota</taxon>
        <taxon>Hymenoptera</taxon>
        <taxon>Apocrita</taxon>
        <taxon>Aculeata</taxon>
        <taxon>Formicoidea</taxon>
        <taxon>Formicidae</taxon>
        <taxon>Myrmicinae</taxon>
        <taxon>Mycetomoellerius</taxon>
    </lineage>
</organism>
<evidence type="ECO:0000313" key="15">
    <source>
        <dbReference type="EMBL" id="KYQ47296.1"/>
    </source>
</evidence>
<dbReference type="InterPro" id="IPR051241">
    <property type="entry name" value="DZIP_RILPL"/>
</dbReference>
<evidence type="ECO:0000256" key="6">
    <source>
        <dbReference type="ARBA" id="ARBA00022771"/>
    </source>
</evidence>
<dbReference type="GO" id="GO:0005814">
    <property type="term" value="C:centriole"/>
    <property type="evidence" value="ECO:0007669"/>
    <property type="project" value="UniProtKB-SubCell"/>
</dbReference>
<proteinExistence type="inferred from homology"/>
<dbReference type="PANTHER" id="PTHR21502">
    <property type="entry name" value="ZINC FINGER PROTEIN DZIP1"/>
    <property type="match status" value="1"/>
</dbReference>
<keyword evidence="16" id="KW-1185">Reference proteome</keyword>
<keyword evidence="6 11" id="KW-0863">Zinc-finger</keyword>
<dbReference type="Proteomes" id="UP000075809">
    <property type="component" value="Unassembled WGS sequence"/>
</dbReference>
<feature type="region of interest" description="Disordered" evidence="13">
    <location>
        <begin position="584"/>
        <end position="618"/>
    </location>
</feature>
<dbReference type="Pfam" id="PF25977">
    <property type="entry name" value="DZIP1"/>
    <property type="match status" value="1"/>
</dbReference>
<protein>
    <submittedName>
        <fullName evidence="15">Zinc finger protein DZIP1L</fullName>
    </submittedName>
</protein>
<comment type="similarity">
    <text evidence="3">Belongs to the DZIP C2H2-type zinc-finger protein family.</text>
</comment>
<feature type="coiled-coil region" evidence="12">
    <location>
        <begin position="114"/>
        <end position="148"/>
    </location>
</feature>
<sequence>MAFSFRAGTNWCHDFPKLARESGFYFNMHGSRVRVDWNRIGAIDIDRVIRERDFSSIDQNINNVIDYCLESEYDVKILDSSFVKLFRLAQLSVEYLLYCKQYLDHSVIILKDELRQKIEQNISMKKEIAALEDTVKNLKERSKEKRKLIETSIGEISNGEVYKCPHCPKTFVRAIFVNAHIARKHSYISDMGVSSSPVHDHYRAETEKLHNEIKTLKERLNQTERVIRNESDKLLDNTEKDYSRNISRNEYDISKVDRFQEQRRYQEDIGSLKNMLFDEIRALREKDHVVNESILETNVKSLISQQEKEIENVRTQLLERLTPGMENMQVKLQTQENHWKAKIEDMEAQHHRDIEKLTTELKATQQIADRIKSEYASKVHNLEKQSIDQTNMLAEQRKQLNSLSREINNSQTQINSHKTRKKNAAEFHKSALLIKHDSNNENKTYNSLNNTEDIEMIIEDVGSESSQEYSEKLMSVVARTQNIPTKDNTVKSKDKKKIVTNSRTVKHLITKSNLKKLDGSEVVKETKNSARHSDELDDINEVNNRINENFIIKEDSIDVNKKYVDIREKKETLDTDNMKNKRSEFLEKHSVSSVTESGSLSSMSESGTDSESVTTDDDLVKKYKTPTIKSPNTRKMSILEDARSMFDNRLRELGIDPEWQGIPVATYKQKMEIIRHQQSINVKKLVRYNQIKQKILEDVLQRISANHKESRYSTLTKNFPLNKLVTHVKSKAWKAFSKDNGEYTSIQKAENTTPLKLRLKQNIELLPKKYKDEVYENTRESPLKKNVADTYTSPKVTPVYSKSIRSISSASSIESREDIKQISPMKITISDTTTNKMSSPISKKQVVMPKLFENNDSDSTIMPDDSVLSPKNKSVLKLTSGSVGSLVKKKVLFDLNDKKDDDMISDNDQEKNQVNNNDWKVSSFAERGEYALQKEKSMSTGNIVLKTSQSDKIAEISKKIQEQLSISRKPPVGSVETIFRVNTSSQDFMNYNQAGNQLLNSTSLVNSILNSPIRNFTSSKTKGNIFPQPAPRTLKDKDPAIVQRKNEIKYSDLDSDIDEILQME</sequence>
<evidence type="ECO:0000256" key="5">
    <source>
        <dbReference type="ARBA" id="ARBA00022723"/>
    </source>
</evidence>
<dbReference type="EMBL" id="KQ983115">
    <property type="protein sequence ID" value="KYQ47296.1"/>
    <property type="molecule type" value="Genomic_DNA"/>
</dbReference>